<evidence type="ECO:0000313" key="4">
    <source>
        <dbReference type="EMBL" id="MCU6760994.1"/>
    </source>
</evidence>
<accession>A0ABT2THE6</accession>
<organism evidence="4 5">
    <name type="scientific">Brotonthovivens ammoniilytica</name>
    <dbReference type="NCBI Taxonomy" id="2981725"/>
    <lineage>
        <taxon>Bacteria</taxon>
        <taxon>Bacillati</taxon>
        <taxon>Bacillota</taxon>
        <taxon>Clostridia</taxon>
        <taxon>Lachnospirales</taxon>
        <taxon>Lachnospiraceae</taxon>
        <taxon>Brotonthovivens</taxon>
    </lineage>
</organism>
<evidence type="ECO:0000313" key="5">
    <source>
        <dbReference type="Proteomes" id="UP001652442"/>
    </source>
</evidence>
<protein>
    <submittedName>
        <fullName evidence="4">SH3 domain-containing protein</fullName>
    </submittedName>
</protein>
<dbReference type="EMBL" id="JAOQJQ010000001">
    <property type="protein sequence ID" value="MCU6760994.1"/>
    <property type="molecule type" value="Genomic_DNA"/>
</dbReference>
<name>A0ABT2THE6_9FIRM</name>
<feature type="domain" description="SH3b" evidence="3">
    <location>
        <begin position="396"/>
        <end position="465"/>
    </location>
</feature>
<evidence type="ECO:0000259" key="3">
    <source>
        <dbReference type="PROSITE" id="PS51781"/>
    </source>
</evidence>
<keyword evidence="2" id="KW-0472">Membrane</keyword>
<sequence length="465" mass="52251">MSDKKEEKKILDEDLVFVDEESVKDKSKMADVSAAEDKNVKWKKTRRRTSDSMEIQRDKSIDFCRKYIHIIGIAVLVVVVAIAAIVVAVKKHSGPKGAPAVTESSEQSYELNEHKDINELIENYFTAYAAGDTDELMNYAYPVTDKEKSYIKLYSEYVDKFENINCYTKSGDDAGTYIVSVYTAVKFKDIKTAAPGLYFFYVKTDDSGKVYIDNVYSAYNLNYQELEQDSETSAMIGRYEETKDTQDLISQTQAQYDKAVEKDADLKKLVEETIPAAVSNWAQELEKDDTEAQQEEQKKQEEEQKKQEEEKQKQEEEQKKQEAAKKEKAVNEKVYATDNINIRKSASTKADTVGSALYGAEMTRVAVLDSGWSKVKTGNITGYVKSEFISTKKPAAKTGSLTPGKKIYLQDTVNVRSAMSEGSDRVGVAYSGETVTVVESYAQGWTKVNWNGKVGYIKTDVLAGM</sequence>
<dbReference type="RefSeq" id="WP_158423869.1">
    <property type="nucleotide sequence ID" value="NZ_JAOQJQ010000001.1"/>
</dbReference>
<evidence type="ECO:0000256" key="2">
    <source>
        <dbReference type="SAM" id="Phobius"/>
    </source>
</evidence>
<evidence type="ECO:0000256" key="1">
    <source>
        <dbReference type="SAM" id="MobiDB-lite"/>
    </source>
</evidence>
<comment type="caution">
    <text evidence="4">The sequence shown here is derived from an EMBL/GenBank/DDBJ whole genome shotgun (WGS) entry which is preliminary data.</text>
</comment>
<dbReference type="PROSITE" id="PS51781">
    <property type="entry name" value="SH3B"/>
    <property type="match status" value="2"/>
</dbReference>
<feature type="transmembrane region" description="Helical" evidence="2">
    <location>
        <begin position="67"/>
        <end position="89"/>
    </location>
</feature>
<keyword evidence="2" id="KW-0812">Transmembrane</keyword>
<keyword evidence="2" id="KW-1133">Transmembrane helix</keyword>
<keyword evidence="5" id="KW-1185">Reference proteome</keyword>
<dbReference type="SMART" id="SM00287">
    <property type="entry name" value="SH3b"/>
    <property type="match status" value="2"/>
</dbReference>
<proteinExistence type="predicted"/>
<dbReference type="Pfam" id="PF08239">
    <property type="entry name" value="SH3_3"/>
    <property type="match status" value="2"/>
</dbReference>
<dbReference type="Gene3D" id="2.30.30.40">
    <property type="entry name" value="SH3 Domains"/>
    <property type="match status" value="2"/>
</dbReference>
<reference evidence="4 5" key="1">
    <citation type="journal article" date="2021" name="ISME Commun">
        <title>Automated analysis of genomic sequences facilitates high-throughput and comprehensive description of bacteria.</title>
        <authorList>
            <person name="Hitch T.C.A."/>
        </authorList>
    </citation>
    <scope>NUCLEOTIDE SEQUENCE [LARGE SCALE GENOMIC DNA]</scope>
    <source>
        <strain evidence="4 5">Sanger_109</strain>
    </source>
</reference>
<feature type="region of interest" description="Disordered" evidence="1">
    <location>
        <begin position="285"/>
        <end position="330"/>
    </location>
</feature>
<feature type="compositionally biased region" description="Basic and acidic residues" evidence="1">
    <location>
        <begin position="295"/>
        <end position="330"/>
    </location>
</feature>
<gene>
    <name evidence="4" type="ORF">OCV88_01425</name>
</gene>
<dbReference type="InterPro" id="IPR003646">
    <property type="entry name" value="SH3-like_bac-type"/>
</dbReference>
<dbReference type="Proteomes" id="UP001652442">
    <property type="component" value="Unassembled WGS sequence"/>
</dbReference>
<feature type="domain" description="SH3b" evidence="3">
    <location>
        <begin position="329"/>
        <end position="393"/>
    </location>
</feature>